<dbReference type="InterPro" id="IPR000477">
    <property type="entry name" value="RT_dom"/>
</dbReference>
<feature type="domain" description="Reverse transcriptase" evidence="1">
    <location>
        <begin position="8"/>
        <end position="86"/>
    </location>
</feature>
<reference evidence="2 3" key="1">
    <citation type="submission" date="2019-04" db="EMBL/GenBank/DDBJ databases">
        <title>Chromosome genome assembly for Takifugu flavidus.</title>
        <authorList>
            <person name="Xiao S."/>
        </authorList>
    </citation>
    <scope>NUCLEOTIDE SEQUENCE [LARGE SCALE GENOMIC DNA]</scope>
    <source>
        <strain evidence="2">HTHZ2018</strain>
        <tissue evidence="2">Muscle</tissue>
    </source>
</reference>
<dbReference type="Proteomes" id="UP000324091">
    <property type="component" value="Unassembled WGS sequence"/>
</dbReference>
<dbReference type="AlphaFoldDB" id="A0A5C6MJ79"/>
<sequence>MEKDFRTASKRIASLLFADDVVLLASSARDLQLSLDRFAAACEAAGMRISTSKSEAMVLDRKKVECLLRVKEEILPQVEEFKYLGVLFTSEGRMEQEIDRRIGAASTVMRTLHRSVVVKRELSRKAKLSIYRSIFVPTLTYGHELWGVWALLRDRVRSSAIREELGVESLLLRVERSQMGWLGHLVRMPPGRLPGEVFRACPSGRRPPGRPRTRWRDYVSRLAWERLGIPPDELEE</sequence>
<gene>
    <name evidence="2" type="ORF">D4764_0262180</name>
</gene>
<evidence type="ECO:0000259" key="1">
    <source>
        <dbReference type="Pfam" id="PF00078"/>
    </source>
</evidence>
<dbReference type="PANTHER" id="PTHR47027:SF30">
    <property type="entry name" value="THAP-TYPE DOMAIN-CONTAINING PROTEIN"/>
    <property type="match status" value="1"/>
</dbReference>
<feature type="non-terminal residue" evidence="2">
    <location>
        <position position="236"/>
    </location>
</feature>
<evidence type="ECO:0000313" key="3">
    <source>
        <dbReference type="Proteomes" id="UP000324091"/>
    </source>
</evidence>
<accession>A0A5C6MJ79</accession>
<name>A0A5C6MJ79_9TELE</name>
<keyword evidence="3" id="KW-1185">Reference proteome</keyword>
<dbReference type="EMBL" id="RHFK02000694">
    <property type="protein sequence ID" value="TWW53400.1"/>
    <property type="molecule type" value="Genomic_DNA"/>
</dbReference>
<protein>
    <recommendedName>
        <fullName evidence="1">Reverse transcriptase domain-containing protein</fullName>
    </recommendedName>
</protein>
<organism evidence="2 3">
    <name type="scientific">Takifugu flavidus</name>
    <name type="common">sansaifugu</name>
    <dbReference type="NCBI Taxonomy" id="433684"/>
    <lineage>
        <taxon>Eukaryota</taxon>
        <taxon>Metazoa</taxon>
        <taxon>Chordata</taxon>
        <taxon>Craniata</taxon>
        <taxon>Vertebrata</taxon>
        <taxon>Euteleostomi</taxon>
        <taxon>Actinopterygii</taxon>
        <taxon>Neopterygii</taxon>
        <taxon>Teleostei</taxon>
        <taxon>Neoteleostei</taxon>
        <taxon>Acanthomorphata</taxon>
        <taxon>Eupercaria</taxon>
        <taxon>Tetraodontiformes</taxon>
        <taxon>Tetradontoidea</taxon>
        <taxon>Tetraodontidae</taxon>
        <taxon>Takifugu</taxon>
    </lineage>
</organism>
<proteinExistence type="predicted"/>
<evidence type="ECO:0000313" key="2">
    <source>
        <dbReference type="EMBL" id="TWW53400.1"/>
    </source>
</evidence>
<comment type="caution">
    <text evidence="2">The sequence shown here is derived from an EMBL/GenBank/DDBJ whole genome shotgun (WGS) entry which is preliminary data.</text>
</comment>
<dbReference type="Pfam" id="PF00078">
    <property type="entry name" value="RVT_1"/>
    <property type="match status" value="1"/>
</dbReference>
<dbReference type="PANTHER" id="PTHR47027">
    <property type="entry name" value="REVERSE TRANSCRIPTASE DOMAIN-CONTAINING PROTEIN"/>
    <property type="match status" value="1"/>
</dbReference>